<keyword evidence="1" id="KW-0732">Signal</keyword>
<accession>A0A9P7SNX5</accession>
<reference evidence="2" key="1">
    <citation type="journal article" date="2020" name="bioRxiv">
        <title>Whole genome comparisons of ergot fungi reveals the divergence and evolution of species within the genus Claviceps are the result of varying mechanisms driving genome evolution and host range expansion.</title>
        <authorList>
            <person name="Wyka S.A."/>
            <person name="Mondo S.J."/>
            <person name="Liu M."/>
            <person name="Dettman J."/>
            <person name="Nalam V."/>
            <person name="Broders K.D."/>
        </authorList>
    </citation>
    <scope>NUCLEOTIDE SEQUENCE</scope>
    <source>
        <strain evidence="2">CCC 1102</strain>
    </source>
</reference>
<evidence type="ECO:0000313" key="3">
    <source>
        <dbReference type="Proteomes" id="UP000784919"/>
    </source>
</evidence>
<proteinExistence type="predicted"/>
<dbReference type="OrthoDB" id="4953439at2759"/>
<feature type="signal peptide" evidence="1">
    <location>
        <begin position="1"/>
        <end position="18"/>
    </location>
</feature>
<evidence type="ECO:0000313" key="2">
    <source>
        <dbReference type="EMBL" id="KAG5964380.1"/>
    </source>
</evidence>
<sequence length="117" mass="12382">MQLLSAILVAFTASGAAANIPATTLKSTSTGINNGPDLYPRWCNHGTQGNGGCEANGRNTYCIDTHVRTSADVHGSRATQCSDVQTSYFEVFRMTTVASENKDGVSSCENNGVIWCS</sequence>
<protein>
    <submittedName>
        <fullName evidence="2">Uncharacterized protein</fullName>
    </submittedName>
</protein>
<dbReference type="AlphaFoldDB" id="A0A9P7SNX5"/>
<evidence type="ECO:0000256" key="1">
    <source>
        <dbReference type="SAM" id="SignalP"/>
    </source>
</evidence>
<comment type="caution">
    <text evidence="2">The sequence shown here is derived from an EMBL/GenBank/DDBJ whole genome shotgun (WGS) entry which is preliminary data.</text>
</comment>
<feature type="chain" id="PRO_5040299576" evidence="1">
    <location>
        <begin position="19"/>
        <end position="117"/>
    </location>
</feature>
<dbReference type="EMBL" id="SRPS01000172">
    <property type="protein sequence ID" value="KAG5964380.1"/>
    <property type="molecule type" value="Genomic_DNA"/>
</dbReference>
<dbReference type="Proteomes" id="UP000784919">
    <property type="component" value="Unassembled WGS sequence"/>
</dbReference>
<organism evidence="2 3">
    <name type="scientific">Claviceps arundinis</name>
    <dbReference type="NCBI Taxonomy" id="1623583"/>
    <lineage>
        <taxon>Eukaryota</taxon>
        <taxon>Fungi</taxon>
        <taxon>Dikarya</taxon>
        <taxon>Ascomycota</taxon>
        <taxon>Pezizomycotina</taxon>
        <taxon>Sordariomycetes</taxon>
        <taxon>Hypocreomycetidae</taxon>
        <taxon>Hypocreales</taxon>
        <taxon>Clavicipitaceae</taxon>
        <taxon>Claviceps</taxon>
    </lineage>
</organism>
<name>A0A9P7SNX5_9HYPO</name>
<gene>
    <name evidence="2" type="ORF">E4U56_002298</name>
</gene>